<dbReference type="InterPro" id="IPR023058">
    <property type="entry name" value="PPIase_PpiC_CS"/>
</dbReference>
<comment type="caution">
    <text evidence="4">The sequence shown here is derived from an EMBL/GenBank/DDBJ whole genome shotgun (WGS) entry which is preliminary data.</text>
</comment>
<dbReference type="RefSeq" id="WP_146894268.1">
    <property type="nucleotide sequence ID" value="NZ_VORX01000011.1"/>
</dbReference>
<evidence type="ECO:0000256" key="1">
    <source>
        <dbReference type="PROSITE-ProRule" id="PRU00278"/>
    </source>
</evidence>
<sequence length="648" mass="74793">MKIYFSLILLWITLFVQAQGSPSAVLLTVDGDPVSAGEFMRVYNKNLDLVKDDTQKDIDAYLKLFINYQLKLKEAKRLGYDQDERYLKEFETYKAQLIKNYVSDSKVTEALIKEAYERMQTDIKASHILIRLDENVTDTLKVYQDVMALRNRVQNEGFDKVRAEVHDGQNIFAEELGYFSAFKMVYEFETAAYDTEVGAISMPFRSQFGYHIVQVEDKRPSLGEVTVAHIMVNSTENDSLNEAETRIHEIYRKIKQGEAFAALAKQFSDDKSTSELGGELSPFTGGQLGSPEFESVAFSLTTVGEVSQPFKTNYGWHIVKLLDKSDVPTYEEAKPEIENKIKRDSRSKIINSTLANDLRAKYSISVNPKAKAYFESILNANFFARSWELPKHFEKHKTLLTIEQDTLTYEAFGNRLLRIQQVYAGKTLPLKTVVEKEYLGFEEDAILQYHEDHLEFENEEFGYILKEYRDGLLLFELMEKEVWNAAAKDTLGLRKHYNTHSDAYFWEERMQVEIATAAKEKDIKTVQKLWKKGLSMEGINQQLNTNSAQKVIFTEGIKPLDYHAFPKDISLKKGFSKVYFNNDAYHLVKVIASLPKTQKTFDEAKGQIISDYQTILEQQWLETLKERYTVDINTEVLHDVKSQLRISK</sequence>
<evidence type="ECO:0000259" key="3">
    <source>
        <dbReference type="PROSITE" id="PS50198"/>
    </source>
</evidence>
<proteinExistence type="predicted"/>
<keyword evidence="1" id="KW-0697">Rotamase</keyword>
<dbReference type="PROSITE" id="PS50198">
    <property type="entry name" value="PPIC_PPIASE_2"/>
    <property type="match status" value="2"/>
</dbReference>
<dbReference type="GO" id="GO:0003755">
    <property type="term" value="F:peptidyl-prolyl cis-trans isomerase activity"/>
    <property type="evidence" value="ECO:0007669"/>
    <property type="project" value="UniProtKB-KW"/>
</dbReference>
<dbReference type="SUPFAM" id="SSF109998">
    <property type="entry name" value="Triger factor/SurA peptide-binding domain-like"/>
    <property type="match status" value="1"/>
</dbReference>
<evidence type="ECO:0000256" key="2">
    <source>
        <dbReference type="SAM" id="SignalP"/>
    </source>
</evidence>
<reference evidence="4 5" key="1">
    <citation type="submission" date="2019-08" db="EMBL/GenBank/DDBJ databases">
        <title>Genome sequence of Gelidibacter salicanalis IC162T.</title>
        <authorList>
            <person name="Bowman J.P."/>
        </authorList>
    </citation>
    <scope>NUCLEOTIDE SEQUENCE [LARGE SCALE GENOMIC DNA]</scope>
    <source>
        <strain evidence="4 5">IC162</strain>
    </source>
</reference>
<name>A0A5C7A9V9_9FLAO</name>
<dbReference type="InterPro" id="IPR027304">
    <property type="entry name" value="Trigger_fact/SurA_dom_sf"/>
</dbReference>
<feature type="domain" description="PpiC" evidence="3">
    <location>
        <begin position="222"/>
        <end position="323"/>
    </location>
</feature>
<dbReference type="EMBL" id="VORX01000011">
    <property type="protein sequence ID" value="TXE05520.1"/>
    <property type="molecule type" value="Genomic_DNA"/>
</dbReference>
<dbReference type="PANTHER" id="PTHR47245:SF2">
    <property type="entry name" value="PEPTIDYL-PROLYL CIS-TRANS ISOMERASE HP_0175-RELATED"/>
    <property type="match status" value="1"/>
</dbReference>
<keyword evidence="1 4" id="KW-0413">Isomerase</keyword>
<dbReference type="Pfam" id="PF13145">
    <property type="entry name" value="Rotamase_2"/>
    <property type="match status" value="1"/>
</dbReference>
<dbReference type="Proteomes" id="UP000321734">
    <property type="component" value="Unassembled WGS sequence"/>
</dbReference>
<gene>
    <name evidence="4" type="ORF">ES711_15760</name>
</gene>
<dbReference type="PROSITE" id="PS01096">
    <property type="entry name" value="PPIC_PPIASE_1"/>
    <property type="match status" value="1"/>
</dbReference>
<evidence type="ECO:0000313" key="5">
    <source>
        <dbReference type="Proteomes" id="UP000321734"/>
    </source>
</evidence>
<evidence type="ECO:0000313" key="4">
    <source>
        <dbReference type="EMBL" id="TXE05520.1"/>
    </source>
</evidence>
<feature type="chain" id="PRO_5022743232" evidence="2">
    <location>
        <begin position="19"/>
        <end position="648"/>
    </location>
</feature>
<dbReference type="PANTHER" id="PTHR47245">
    <property type="entry name" value="PEPTIDYLPROLYL ISOMERASE"/>
    <property type="match status" value="1"/>
</dbReference>
<dbReference type="AlphaFoldDB" id="A0A5C7A9V9"/>
<dbReference type="InterPro" id="IPR050245">
    <property type="entry name" value="PrsA_foldase"/>
</dbReference>
<dbReference type="SUPFAM" id="SSF54534">
    <property type="entry name" value="FKBP-like"/>
    <property type="match status" value="2"/>
</dbReference>
<dbReference type="Gene3D" id="3.10.50.40">
    <property type="match status" value="2"/>
</dbReference>
<dbReference type="OrthoDB" id="14196at2"/>
<dbReference type="InterPro" id="IPR046357">
    <property type="entry name" value="PPIase_dom_sf"/>
</dbReference>
<protein>
    <submittedName>
        <fullName evidence="4">Peptidylprolyl isomerase</fullName>
    </submittedName>
</protein>
<dbReference type="Pfam" id="PF00639">
    <property type="entry name" value="Rotamase"/>
    <property type="match status" value="2"/>
</dbReference>
<accession>A0A5C7A9V9</accession>
<feature type="domain" description="PpiC" evidence="3">
    <location>
        <begin position="120"/>
        <end position="217"/>
    </location>
</feature>
<keyword evidence="5" id="KW-1185">Reference proteome</keyword>
<dbReference type="InterPro" id="IPR000297">
    <property type="entry name" value="PPIase_PpiC"/>
</dbReference>
<feature type="signal peptide" evidence="2">
    <location>
        <begin position="1"/>
        <end position="18"/>
    </location>
</feature>
<organism evidence="4 5">
    <name type="scientific">Gelidibacter salicanalis</name>
    <dbReference type="NCBI Taxonomy" id="291193"/>
    <lineage>
        <taxon>Bacteria</taxon>
        <taxon>Pseudomonadati</taxon>
        <taxon>Bacteroidota</taxon>
        <taxon>Flavobacteriia</taxon>
        <taxon>Flavobacteriales</taxon>
        <taxon>Flavobacteriaceae</taxon>
        <taxon>Gelidibacter</taxon>
    </lineage>
</organism>
<keyword evidence="2" id="KW-0732">Signal</keyword>